<comment type="cofactor">
    <cofactor evidence="1 11">
        <name>Mn(2+)</name>
        <dbReference type="ChEBI" id="CHEBI:29035"/>
    </cofactor>
</comment>
<dbReference type="EC" id="4.6.1.-" evidence="11"/>
<accession>A0AA36BZJ6</accession>
<protein>
    <recommendedName>
        <fullName evidence="11">Uridylate-specific endoribonuclease</fullName>
        <ecNumber evidence="11">4.6.1.-</ecNumber>
    </recommendedName>
</protein>
<keyword evidence="9 11" id="KW-0464">Manganese</keyword>
<dbReference type="GO" id="GO:0016787">
    <property type="term" value="F:hydrolase activity"/>
    <property type="evidence" value="ECO:0007669"/>
    <property type="project" value="UniProtKB-KW"/>
</dbReference>
<dbReference type="CDD" id="cd21159">
    <property type="entry name" value="XendoU"/>
    <property type="match status" value="1"/>
</dbReference>
<dbReference type="GO" id="GO:0046872">
    <property type="term" value="F:metal ion binding"/>
    <property type="evidence" value="ECO:0007669"/>
    <property type="project" value="UniProtKB-UniRule"/>
</dbReference>
<evidence type="ECO:0000256" key="4">
    <source>
        <dbReference type="ARBA" id="ARBA00022722"/>
    </source>
</evidence>
<dbReference type="PANTHER" id="PTHR12439">
    <property type="entry name" value="PLACENTAL PROTEIN 11-RELATED"/>
    <property type="match status" value="1"/>
</dbReference>
<dbReference type="InterPro" id="IPR037227">
    <property type="entry name" value="EndoU-like"/>
</dbReference>
<gene>
    <name evidence="13" type="ORF">OCTVUL_1B028376</name>
</gene>
<evidence type="ECO:0000256" key="5">
    <source>
        <dbReference type="ARBA" id="ARBA00022723"/>
    </source>
</evidence>
<comment type="subunit">
    <text evidence="3 11">Monomer.</text>
</comment>
<dbReference type="GO" id="GO:0016829">
    <property type="term" value="F:lyase activity"/>
    <property type="evidence" value="ECO:0007669"/>
    <property type="project" value="UniProtKB-KW"/>
</dbReference>
<dbReference type="AlphaFoldDB" id="A0AA36BZJ6"/>
<evidence type="ECO:0000256" key="10">
    <source>
        <dbReference type="ARBA" id="ARBA00023239"/>
    </source>
</evidence>
<organism evidence="13 14">
    <name type="scientific">Octopus vulgaris</name>
    <name type="common">Common octopus</name>
    <dbReference type="NCBI Taxonomy" id="6645"/>
    <lineage>
        <taxon>Eukaryota</taxon>
        <taxon>Metazoa</taxon>
        <taxon>Spiralia</taxon>
        <taxon>Lophotrochozoa</taxon>
        <taxon>Mollusca</taxon>
        <taxon>Cephalopoda</taxon>
        <taxon>Coleoidea</taxon>
        <taxon>Octopodiformes</taxon>
        <taxon>Octopoda</taxon>
        <taxon>Incirrata</taxon>
        <taxon>Octopodidae</taxon>
        <taxon>Octopus</taxon>
    </lineage>
</organism>
<keyword evidence="14" id="KW-1185">Reference proteome</keyword>
<dbReference type="InterPro" id="IPR039787">
    <property type="entry name" value="ENDOU"/>
</dbReference>
<evidence type="ECO:0000256" key="3">
    <source>
        <dbReference type="ARBA" id="ARBA00011245"/>
    </source>
</evidence>
<evidence type="ECO:0000256" key="6">
    <source>
        <dbReference type="ARBA" id="ARBA00022759"/>
    </source>
</evidence>
<name>A0AA36BZJ6_OCTVU</name>
<dbReference type="Pfam" id="PF09412">
    <property type="entry name" value="XendoU"/>
    <property type="match status" value="1"/>
</dbReference>
<evidence type="ECO:0000259" key="12">
    <source>
        <dbReference type="PROSITE" id="PS51959"/>
    </source>
</evidence>
<dbReference type="GO" id="GO:0004521">
    <property type="term" value="F:RNA endonuclease activity"/>
    <property type="evidence" value="ECO:0007669"/>
    <property type="project" value="UniProtKB-UniRule"/>
</dbReference>
<keyword evidence="5 11" id="KW-0479">Metal-binding</keyword>
<evidence type="ECO:0000313" key="13">
    <source>
        <dbReference type="EMBL" id="CAI9743220.1"/>
    </source>
</evidence>
<dbReference type="SUPFAM" id="SSF142877">
    <property type="entry name" value="EndoU-like"/>
    <property type="match status" value="1"/>
</dbReference>
<sequence>MAKKYQTEGFQPDEELSEFFTKIWELDNKCSPGQDFGIDLQGYAGYKSGDYAKDHLFEWFNEDDIFSRPTYSAFRALLDNYEMQLGEAEFYTFEEKQETLHFIDTIMTTEVMKKAHKFLVEHGKAPEDEIEFKTKILRLWFKLVRRTKGDRDQDSSSFEHVFVGETKQEGMIGLHNWMQYYLQEKAGNIDYQGYKKRCTVLDDEVDRIICTKFLWRGRTGKAACSMFLGSSPEFDIAVFTTCFLMGKIGHCDYQIGEYEVEVVVYPFGSVIGTAYIVPARMDEDDAKK</sequence>
<feature type="domain" description="EndoU" evidence="12">
    <location>
        <begin position="12"/>
        <end position="280"/>
    </location>
</feature>
<dbReference type="PROSITE" id="PS51959">
    <property type="entry name" value="ENDOU"/>
    <property type="match status" value="1"/>
</dbReference>
<keyword evidence="10" id="KW-0456">Lyase</keyword>
<evidence type="ECO:0000256" key="11">
    <source>
        <dbReference type="RuleBase" id="RU367085"/>
    </source>
</evidence>
<evidence type="ECO:0000256" key="7">
    <source>
        <dbReference type="ARBA" id="ARBA00022801"/>
    </source>
</evidence>
<keyword evidence="4 11" id="KW-0540">Nuclease</keyword>
<evidence type="ECO:0000256" key="2">
    <source>
        <dbReference type="ARBA" id="ARBA00010168"/>
    </source>
</evidence>
<dbReference type="PANTHER" id="PTHR12439:SF11">
    <property type="entry name" value="URIDYLATE-SPECIFIC ENDORIBONUCLEASE"/>
    <property type="match status" value="1"/>
</dbReference>
<comment type="catalytic activity">
    <reaction evidence="11">
        <text>ribonucleotidyl-uridine-RNA = a 5'-end dephospho-uridine-RNA + a 3'-end 2',3'-cyclophospho-ribonucleotide-RNA</text>
        <dbReference type="Rhea" id="RHEA:67792"/>
        <dbReference type="Rhea" id="RHEA-COMP:10464"/>
        <dbReference type="Rhea" id="RHEA-COMP:17354"/>
        <dbReference type="Rhea" id="RHEA-COMP:17356"/>
        <dbReference type="ChEBI" id="CHEBI:83064"/>
        <dbReference type="ChEBI" id="CHEBI:173117"/>
        <dbReference type="ChEBI" id="CHEBI:173224"/>
    </reaction>
</comment>
<keyword evidence="8 11" id="KW-0694">RNA-binding</keyword>
<evidence type="ECO:0000256" key="8">
    <source>
        <dbReference type="ARBA" id="ARBA00022884"/>
    </source>
</evidence>
<dbReference type="GO" id="GO:0003723">
    <property type="term" value="F:RNA binding"/>
    <property type="evidence" value="ECO:0007669"/>
    <property type="project" value="UniProtKB-UniRule"/>
</dbReference>
<dbReference type="Proteomes" id="UP001162480">
    <property type="component" value="Chromosome 28"/>
</dbReference>
<evidence type="ECO:0000313" key="14">
    <source>
        <dbReference type="Proteomes" id="UP001162480"/>
    </source>
</evidence>
<dbReference type="InterPro" id="IPR018998">
    <property type="entry name" value="EndoU_C"/>
</dbReference>
<evidence type="ECO:0000256" key="9">
    <source>
        <dbReference type="ARBA" id="ARBA00023211"/>
    </source>
</evidence>
<keyword evidence="6 11" id="KW-0255">Endonuclease</keyword>
<reference evidence="13" key="1">
    <citation type="submission" date="2023-08" db="EMBL/GenBank/DDBJ databases">
        <authorList>
            <person name="Alioto T."/>
            <person name="Alioto T."/>
            <person name="Gomez Garrido J."/>
        </authorList>
    </citation>
    <scope>NUCLEOTIDE SEQUENCE</scope>
</reference>
<comment type="similarity">
    <text evidence="2 11">Belongs to the ENDOU family.</text>
</comment>
<evidence type="ECO:0000256" key="1">
    <source>
        <dbReference type="ARBA" id="ARBA00001936"/>
    </source>
</evidence>
<proteinExistence type="inferred from homology"/>
<dbReference type="EMBL" id="OX597841">
    <property type="protein sequence ID" value="CAI9743220.1"/>
    <property type="molecule type" value="Genomic_DNA"/>
</dbReference>
<keyword evidence="7 11" id="KW-0378">Hydrolase</keyword>